<evidence type="ECO:0000313" key="2">
    <source>
        <dbReference type="Proteomes" id="UP001055101"/>
    </source>
</evidence>
<dbReference type="EMBL" id="BPRA01000012">
    <property type="protein sequence ID" value="GJE56198.1"/>
    <property type="molecule type" value="Genomic_DNA"/>
</dbReference>
<dbReference type="RefSeq" id="WP_147817122.1">
    <property type="nucleotide sequence ID" value="NZ_BPRA01000012.1"/>
</dbReference>
<sequence length="76" mass="8204">MPTNAPTGREAQPSCPIETIVCAYLETAQGDAGLALRCAVTDALSDLMEGERRARERSRLISRGFVRGRLDDGDPV</sequence>
<dbReference type="Proteomes" id="UP001055101">
    <property type="component" value="Unassembled WGS sequence"/>
</dbReference>
<protein>
    <submittedName>
        <fullName evidence="1">Uncharacterized protein</fullName>
    </submittedName>
</protein>
<evidence type="ECO:0000313" key="1">
    <source>
        <dbReference type="EMBL" id="GJE56198.1"/>
    </source>
</evidence>
<name>A0ABQ4TQS9_9HYPH</name>
<reference evidence="1" key="2">
    <citation type="submission" date="2021-08" db="EMBL/GenBank/DDBJ databases">
        <authorList>
            <person name="Tani A."/>
            <person name="Ola A."/>
            <person name="Ogura Y."/>
            <person name="Katsura K."/>
            <person name="Hayashi T."/>
        </authorList>
    </citation>
    <scope>NUCLEOTIDE SEQUENCE</scope>
    <source>
        <strain evidence="1">DSM 23674</strain>
    </source>
</reference>
<accession>A0ABQ4TQS9</accession>
<gene>
    <name evidence="1" type="ORF">EKPJFOCH_2697</name>
</gene>
<comment type="caution">
    <text evidence="1">The sequence shown here is derived from an EMBL/GenBank/DDBJ whole genome shotgun (WGS) entry which is preliminary data.</text>
</comment>
<reference evidence="1" key="1">
    <citation type="journal article" date="2021" name="Front. Microbiol.">
        <title>Comprehensive Comparative Genomics and Phenotyping of Methylobacterium Species.</title>
        <authorList>
            <person name="Alessa O."/>
            <person name="Ogura Y."/>
            <person name="Fujitani Y."/>
            <person name="Takami H."/>
            <person name="Hayashi T."/>
            <person name="Sahin N."/>
            <person name="Tani A."/>
        </authorList>
    </citation>
    <scope>NUCLEOTIDE SEQUENCE</scope>
    <source>
        <strain evidence="1">DSM 23674</strain>
    </source>
</reference>
<keyword evidence="2" id="KW-1185">Reference proteome</keyword>
<organism evidence="1 2">
    <name type="scientific">Methylobacterium thuringiense</name>
    <dbReference type="NCBI Taxonomy" id="1003091"/>
    <lineage>
        <taxon>Bacteria</taxon>
        <taxon>Pseudomonadati</taxon>
        <taxon>Pseudomonadota</taxon>
        <taxon>Alphaproteobacteria</taxon>
        <taxon>Hyphomicrobiales</taxon>
        <taxon>Methylobacteriaceae</taxon>
        <taxon>Methylobacterium</taxon>
    </lineage>
</organism>
<proteinExistence type="predicted"/>